<keyword evidence="2" id="KW-1185">Reference proteome</keyword>
<dbReference type="GeneID" id="85435099"/>
<dbReference type="AlphaFoldDB" id="A0AAD8Q474"/>
<dbReference type="RefSeq" id="XP_060415686.1">
    <property type="nucleotide sequence ID" value="XM_060550859.1"/>
</dbReference>
<sequence>MSPALPRSAFPLLFHLIRSRDSLGCKPDTIRGHWSSGRSSTCNQAELIASSKYSTTLRFVRTKRTCGSLVVLRFVITSLPSHLTLRTRSIGWLSSVARLLLPATGHLHRTWPRKNIAAFIPQIIRPSSRPKRCVCRVCSGRQGQPANLRQQVCSSKSISYQECACEDAPWRRNTWPLASVPFHAGDGHGHLLDVKRVPTR</sequence>
<dbReference type="EMBL" id="JAHLJV010000019">
    <property type="protein sequence ID" value="KAK1594524.1"/>
    <property type="molecule type" value="Genomic_DNA"/>
</dbReference>
<organism evidence="1 2">
    <name type="scientific">Colletotrichum navitas</name>
    <dbReference type="NCBI Taxonomy" id="681940"/>
    <lineage>
        <taxon>Eukaryota</taxon>
        <taxon>Fungi</taxon>
        <taxon>Dikarya</taxon>
        <taxon>Ascomycota</taxon>
        <taxon>Pezizomycotina</taxon>
        <taxon>Sordariomycetes</taxon>
        <taxon>Hypocreomycetidae</taxon>
        <taxon>Glomerellales</taxon>
        <taxon>Glomerellaceae</taxon>
        <taxon>Colletotrichum</taxon>
        <taxon>Colletotrichum graminicola species complex</taxon>
    </lineage>
</organism>
<accession>A0AAD8Q474</accession>
<proteinExistence type="predicted"/>
<gene>
    <name evidence="1" type="ORF">LY79DRAFT_131459</name>
</gene>
<dbReference type="Proteomes" id="UP001230504">
    <property type="component" value="Unassembled WGS sequence"/>
</dbReference>
<name>A0AAD8Q474_9PEZI</name>
<evidence type="ECO:0000313" key="1">
    <source>
        <dbReference type="EMBL" id="KAK1594524.1"/>
    </source>
</evidence>
<reference evidence="1" key="1">
    <citation type="submission" date="2021-06" db="EMBL/GenBank/DDBJ databases">
        <title>Comparative genomics, transcriptomics and evolutionary studies reveal genomic signatures of adaptation to plant cell wall in hemibiotrophic fungi.</title>
        <authorList>
            <consortium name="DOE Joint Genome Institute"/>
            <person name="Baroncelli R."/>
            <person name="Diaz J.F."/>
            <person name="Benocci T."/>
            <person name="Peng M."/>
            <person name="Battaglia E."/>
            <person name="Haridas S."/>
            <person name="Andreopoulos W."/>
            <person name="Labutti K."/>
            <person name="Pangilinan J."/>
            <person name="Floch G.L."/>
            <person name="Makela M.R."/>
            <person name="Henrissat B."/>
            <person name="Grigoriev I.V."/>
            <person name="Crouch J.A."/>
            <person name="De Vries R.P."/>
            <person name="Sukno S.A."/>
            <person name="Thon M.R."/>
        </authorList>
    </citation>
    <scope>NUCLEOTIDE SEQUENCE</scope>
    <source>
        <strain evidence="1">CBS 125086</strain>
    </source>
</reference>
<evidence type="ECO:0000313" key="2">
    <source>
        <dbReference type="Proteomes" id="UP001230504"/>
    </source>
</evidence>
<comment type="caution">
    <text evidence="1">The sequence shown here is derived from an EMBL/GenBank/DDBJ whole genome shotgun (WGS) entry which is preliminary data.</text>
</comment>
<protein>
    <submittedName>
        <fullName evidence="1">Uncharacterized protein</fullName>
    </submittedName>
</protein>